<evidence type="ECO:0000313" key="2">
    <source>
        <dbReference type="EMBL" id="GBP88241.1"/>
    </source>
</evidence>
<organism evidence="2 3">
    <name type="scientific">Eumeta variegata</name>
    <name type="common">Bagworm moth</name>
    <name type="synonym">Eumeta japonica</name>
    <dbReference type="NCBI Taxonomy" id="151549"/>
    <lineage>
        <taxon>Eukaryota</taxon>
        <taxon>Metazoa</taxon>
        <taxon>Ecdysozoa</taxon>
        <taxon>Arthropoda</taxon>
        <taxon>Hexapoda</taxon>
        <taxon>Insecta</taxon>
        <taxon>Pterygota</taxon>
        <taxon>Neoptera</taxon>
        <taxon>Endopterygota</taxon>
        <taxon>Lepidoptera</taxon>
        <taxon>Glossata</taxon>
        <taxon>Ditrysia</taxon>
        <taxon>Tineoidea</taxon>
        <taxon>Psychidae</taxon>
        <taxon>Oiketicinae</taxon>
        <taxon>Eumeta</taxon>
    </lineage>
</organism>
<gene>
    <name evidence="2" type="ORF">EVAR_91193_1</name>
</gene>
<evidence type="ECO:0000256" key="1">
    <source>
        <dbReference type="SAM" id="MobiDB-lite"/>
    </source>
</evidence>
<feature type="region of interest" description="Disordered" evidence="1">
    <location>
        <begin position="113"/>
        <end position="160"/>
    </location>
</feature>
<proteinExistence type="predicted"/>
<dbReference type="Proteomes" id="UP000299102">
    <property type="component" value="Unassembled WGS sequence"/>
</dbReference>
<dbReference type="EMBL" id="BGZK01001916">
    <property type="protein sequence ID" value="GBP88241.1"/>
    <property type="molecule type" value="Genomic_DNA"/>
</dbReference>
<dbReference type="AlphaFoldDB" id="A0A4C1ZHC5"/>
<name>A0A4C1ZHC5_EUMVA</name>
<comment type="caution">
    <text evidence="2">The sequence shown here is derived from an EMBL/GenBank/DDBJ whole genome shotgun (WGS) entry which is preliminary data.</text>
</comment>
<reference evidence="2 3" key="1">
    <citation type="journal article" date="2019" name="Commun. Biol.">
        <title>The bagworm genome reveals a unique fibroin gene that provides high tensile strength.</title>
        <authorList>
            <person name="Kono N."/>
            <person name="Nakamura H."/>
            <person name="Ohtoshi R."/>
            <person name="Tomita M."/>
            <person name="Numata K."/>
            <person name="Arakawa K."/>
        </authorList>
    </citation>
    <scope>NUCLEOTIDE SEQUENCE [LARGE SCALE GENOMIC DNA]</scope>
</reference>
<evidence type="ECO:0000313" key="3">
    <source>
        <dbReference type="Proteomes" id="UP000299102"/>
    </source>
</evidence>
<protein>
    <submittedName>
        <fullName evidence="2">Uncharacterized protein</fullName>
    </submittedName>
</protein>
<sequence>MQLSYFLISIPSRTVAGVAVVVASFLHPATGAGAGVSLWLVPGLHLGRDTALLGHDKATYSQSYGGQVGADRHALLITCRQAPFRCCVGRTAESRVRSITLCSGVFAGVADEPPASARASSRMRKNRQVEGAPGMRISTRRGRAGGSGPGRARRLPPSYG</sequence>
<accession>A0A4C1ZHC5</accession>
<keyword evidence="3" id="KW-1185">Reference proteome</keyword>